<dbReference type="GO" id="GO:0005829">
    <property type="term" value="C:cytosol"/>
    <property type="evidence" value="ECO:0007669"/>
    <property type="project" value="TreeGrafter"/>
</dbReference>
<dbReference type="GO" id="GO:0006094">
    <property type="term" value="P:gluconeogenesis"/>
    <property type="evidence" value="ECO:0007669"/>
    <property type="project" value="InterPro"/>
</dbReference>
<dbReference type="GO" id="GO:0006096">
    <property type="term" value="P:glycolytic process"/>
    <property type="evidence" value="ECO:0007669"/>
    <property type="project" value="InterPro"/>
</dbReference>
<dbReference type="AlphaFoldDB" id="A0AAW2SJF5"/>
<sequence>MASSISAGLALKLSPQRLSGKSFQFSSQLQFRNPSLVSYPLPTTGTVHVRPTRVAREVSPTSISDSANDVVVSSKSPRLEKDPQGLWKRYVDWLYQHKELGLYLDVSRVGFTDEFFREMEPRLQKAFKDMEDLEKGPSRTRMKAEWSDTIG</sequence>
<proteinExistence type="predicted"/>
<organism evidence="1">
    <name type="scientific">Sesamum radiatum</name>
    <name type="common">Black benniseed</name>
    <dbReference type="NCBI Taxonomy" id="300843"/>
    <lineage>
        <taxon>Eukaryota</taxon>
        <taxon>Viridiplantae</taxon>
        <taxon>Streptophyta</taxon>
        <taxon>Embryophyta</taxon>
        <taxon>Tracheophyta</taxon>
        <taxon>Spermatophyta</taxon>
        <taxon>Magnoliopsida</taxon>
        <taxon>eudicotyledons</taxon>
        <taxon>Gunneridae</taxon>
        <taxon>Pentapetalae</taxon>
        <taxon>asterids</taxon>
        <taxon>lamiids</taxon>
        <taxon>Lamiales</taxon>
        <taxon>Pedaliaceae</taxon>
        <taxon>Sesamum</taxon>
    </lineage>
</organism>
<dbReference type="PANTHER" id="PTHR11469">
    <property type="entry name" value="GLUCOSE-6-PHOSPHATE ISOMERASE"/>
    <property type="match status" value="1"/>
</dbReference>
<gene>
    <name evidence="1" type="ORF">Sradi_2461000</name>
</gene>
<dbReference type="InterPro" id="IPR001672">
    <property type="entry name" value="G6P_Isomerase"/>
</dbReference>
<keyword evidence="1" id="KW-0413">Isomerase</keyword>
<accession>A0AAW2SJF5</accession>
<dbReference type="EMBL" id="JACGWJ010000010">
    <property type="protein sequence ID" value="KAL0392382.1"/>
    <property type="molecule type" value="Genomic_DNA"/>
</dbReference>
<name>A0AAW2SJF5_SESRA</name>
<comment type="caution">
    <text evidence="1">The sequence shown here is derived from an EMBL/GenBank/DDBJ whole genome shotgun (WGS) entry which is preliminary data.</text>
</comment>
<dbReference type="GO" id="GO:0051156">
    <property type="term" value="P:glucose 6-phosphate metabolic process"/>
    <property type="evidence" value="ECO:0007669"/>
    <property type="project" value="TreeGrafter"/>
</dbReference>
<reference evidence="1" key="2">
    <citation type="journal article" date="2024" name="Plant">
        <title>Genomic evolution and insights into agronomic trait innovations of Sesamum species.</title>
        <authorList>
            <person name="Miao H."/>
            <person name="Wang L."/>
            <person name="Qu L."/>
            <person name="Liu H."/>
            <person name="Sun Y."/>
            <person name="Le M."/>
            <person name="Wang Q."/>
            <person name="Wei S."/>
            <person name="Zheng Y."/>
            <person name="Lin W."/>
            <person name="Duan Y."/>
            <person name="Cao H."/>
            <person name="Xiong S."/>
            <person name="Wang X."/>
            <person name="Wei L."/>
            <person name="Li C."/>
            <person name="Ma Q."/>
            <person name="Ju M."/>
            <person name="Zhao R."/>
            <person name="Li G."/>
            <person name="Mu C."/>
            <person name="Tian Q."/>
            <person name="Mei H."/>
            <person name="Zhang T."/>
            <person name="Gao T."/>
            <person name="Zhang H."/>
        </authorList>
    </citation>
    <scope>NUCLEOTIDE SEQUENCE</scope>
    <source>
        <strain evidence="1">G02</strain>
    </source>
</reference>
<protein>
    <submittedName>
        <fullName evidence="1">Glucose-6-phosphate isomerase 1, chloroplastic</fullName>
    </submittedName>
</protein>
<dbReference type="GO" id="GO:0048029">
    <property type="term" value="F:monosaccharide binding"/>
    <property type="evidence" value="ECO:0007669"/>
    <property type="project" value="TreeGrafter"/>
</dbReference>
<dbReference type="GO" id="GO:0004347">
    <property type="term" value="F:glucose-6-phosphate isomerase activity"/>
    <property type="evidence" value="ECO:0007669"/>
    <property type="project" value="InterPro"/>
</dbReference>
<dbReference type="PANTHER" id="PTHR11469:SF1">
    <property type="entry name" value="GLUCOSE-6-PHOSPHATE ISOMERASE"/>
    <property type="match status" value="1"/>
</dbReference>
<evidence type="ECO:0000313" key="1">
    <source>
        <dbReference type="EMBL" id="KAL0392382.1"/>
    </source>
</evidence>
<reference evidence="1" key="1">
    <citation type="submission" date="2020-06" db="EMBL/GenBank/DDBJ databases">
        <authorList>
            <person name="Li T."/>
            <person name="Hu X."/>
            <person name="Zhang T."/>
            <person name="Song X."/>
            <person name="Zhang H."/>
            <person name="Dai N."/>
            <person name="Sheng W."/>
            <person name="Hou X."/>
            <person name="Wei L."/>
        </authorList>
    </citation>
    <scope>NUCLEOTIDE SEQUENCE</scope>
    <source>
        <strain evidence="1">G02</strain>
        <tissue evidence="1">Leaf</tissue>
    </source>
</reference>